<dbReference type="Gene3D" id="3.30.1150.10">
    <property type="match status" value="1"/>
</dbReference>
<feature type="chain" id="PRO_5046284661" evidence="2">
    <location>
        <begin position="20"/>
        <end position="283"/>
    </location>
</feature>
<accession>A0ABX0AF13</accession>
<organism evidence="4 5">
    <name type="scientific">Pseudoxanthomonas gei</name>
    <dbReference type="NCBI Taxonomy" id="1383030"/>
    <lineage>
        <taxon>Bacteria</taxon>
        <taxon>Pseudomonadati</taxon>
        <taxon>Pseudomonadota</taxon>
        <taxon>Gammaproteobacteria</taxon>
        <taxon>Lysobacterales</taxon>
        <taxon>Lysobacteraceae</taxon>
        <taxon>Pseudoxanthomonas</taxon>
    </lineage>
</organism>
<reference evidence="4 5" key="1">
    <citation type="submission" date="2018-07" db="EMBL/GenBank/DDBJ databases">
        <title>Whole genome Sequencing of Pseudoxanthomonas gei KCTC 32298 (T).</title>
        <authorList>
            <person name="Kumar S."/>
            <person name="Bansal K."/>
            <person name="Kaur A."/>
            <person name="Patil P."/>
            <person name="Sharma S."/>
            <person name="Patil P.B."/>
        </authorList>
    </citation>
    <scope>NUCLEOTIDE SEQUENCE [LARGE SCALE GENOMIC DNA]</scope>
    <source>
        <strain evidence="4 5">KCTC 32298</strain>
    </source>
</reference>
<dbReference type="SUPFAM" id="SSF74653">
    <property type="entry name" value="TolA/TonB C-terminal domain"/>
    <property type="match status" value="1"/>
</dbReference>
<evidence type="ECO:0000313" key="4">
    <source>
        <dbReference type="EMBL" id="NDK40202.1"/>
    </source>
</evidence>
<evidence type="ECO:0000259" key="3">
    <source>
        <dbReference type="PROSITE" id="PS52015"/>
    </source>
</evidence>
<dbReference type="Proteomes" id="UP001429354">
    <property type="component" value="Unassembled WGS sequence"/>
</dbReference>
<protein>
    <submittedName>
        <fullName evidence="4">Energy transducer TonB</fullName>
    </submittedName>
</protein>
<evidence type="ECO:0000256" key="1">
    <source>
        <dbReference type="SAM" id="MobiDB-lite"/>
    </source>
</evidence>
<feature type="signal peptide" evidence="2">
    <location>
        <begin position="1"/>
        <end position="19"/>
    </location>
</feature>
<name>A0ABX0AF13_9GAMM</name>
<keyword evidence="5" id="KW-1185">Reference proteome</keyword>
<dbReference type="EMBL" id="QOVG01000014">
    <property type="protein sequence ID" value="NDK40202.1"/>
    <property type="molecule type" value="Genomic_DNA"/>
</dbReference>
<evidence type="ECO:0000313" key="5">
    <source>
        <dbReference type="Proteomes" id="UP001429354"/>
    </source>
</evidence>
<sequence length="283" mass="31528">MKTWSVALLFALLPFAAHAVSRAETLRQVESSMLVKGTIETSVDGSVTSVLLDQPEKFPAGLVDFVQKQVMAWKFEPVIVDGEARRARSPMSMRVVARAQGKDSYVISIRNASFHDDKPREGEAISRLSTRAPRYPEPVLRSGAQGTVYVVAKIEKDGRVSDAVVEQVNLRTIGTRNEMAAWRKALGDATLQAVRDWKYKPPVKGDLADDEYWQVRVPVDFKMDNHRYVYGKWETYIPGPRQTLPWASEQERPGFSPDSLAEGGDYLIGQDHGPKLLTPLGGT</sequence>
<feature type="domain" description="TonB C-terminal" evidence="3">
    <location>
        <begin position="120"/>
        <end position="230"/>
    </location>
</feature>
<evidence type="ECO:0000256" key="2">
    <source>
        <dbReference type="SAM" id="SignalP"/>
    </source>
</evidence>
<proteinExistence type="predicted"/>
<dbReference type="InterPro" id="IPR037682">
    <property type="entry name" value="TonB_C"/>
</dbReference>
<keyword evidence="2" id="KW-0732">Signal</keyword>
<dbReference type="RefSeq" id="WP_162350866.1">
    <property type="nucleotide sequence ID" value="NZ_QOVG01000014.1"/>
</dbReference>
<dbReference type="PROSITE" id="PS52015">
    <property type="entry name" value="TONB_CTD"/>
    <property type="match status" value="1"/>
</dbReference>
<gene>
    <name evidence="4" type="ORF">DT603_15290</name>
</gene>
<feature type="region of interest" description="Disordered" evidence="1">
    <location>
        <begin position="247"/>
        <end position="283"/>
    </location>
</feature>
<comment type="caution">
    <text evidence="4">The sequence shown here is derived from an EMBL/GenBank/DDBJ whole genome shotgun (WGS) entry which is preliminary data.</text>
</comment>